<dbReference type="SUPFAM" id="SSF47413">
    <property type="entry name" value="lambda repressor-like DNA-binding domains"/>
    <property type="match status" value="1"/>
</dbReference>
<dbReference type="Proteomes" id="UP000545286">
    <property type="component" value="Unassembled WGS sequence"/>
</dbReference>
<dbReference type="InterPro" id="IPR010982">
    <property type="entry name" value="Lambda_DNA-bd_dom_sf"/>
</dbReference>
<keyword evidence="3" id="KW-1185">Reference proteome</keyword>
<proteinExistence type="predicted"/>
<evidence type="ECO:0000313" key="3">
    <source>
        <dbReference type="Proteomes" id="UP000545286"/>
    </source>
</evidence>
<accession>A0A7W4UMB1</accession>
<evidence type="ECO:0000259" key="1">
    <source>
        <dbReference type="Pfam" id="PF13443"/>
    </source>
</evidence>
<reference evidence="2 3" key="1">
    <citation type="submission" date="2020-08" db="EMBL/GenBank/DDBJ databases">
        <title>Sequencing the genomes of 1000 actinobacteria strains.</title>
        <authorList>
            <person name="Klenk H.-P."/>
        </authorList>
    </citation>
    <scope>NUCLEOTIDE SEQUENCE [LARGE SCALE GENOMIC DNA]</scope>
    <source>
        <strain evidence="2 3">DSM 20419</strain>
    </source>
</reference>
<organism evidence="2 3">
    <name type="scientific">Pseudoclavibacter helvolus</name>
    <dbReference type="NCBI Taxonomy" id="255205"/>
    <lineage>
        <taxon>Bacteria</taxon>
        <taxon>Bacillati</taxon>
        <taxon>Actinomycetota</taxon>
        <taxon>Actinomycetes</taxon>
        <taxon>Micrococcales</taxon>
        <taxon>Microbacteriaceae</taxon>
        <taxon>Pseudoclavibacter</taxon>
    </lineage>
</organism>
<name>A0A7W4UMB1_9MICO</name>
<dbReference type="RefSeq" id="WP_183623516.1">
    <property type="nucleotide sequence ID" value="NZ_JACHWJ010000001.1"/>
</dbReference>
<feature type="domain" description="HTH cro/C1-type" evidence="1">
    <location>
        <begin position="18"/>
        <end position="65"/>
    </location>
</feature>
<dbReference type="AlphaFoldDB" id="A0A7W4UMB1"/>
<dbReference type="InterPro" id="IPR001387">
    <property type="entry name" value="Cro/C1-type_HTH"/>
</dbReference>
<dbReference type="Pfam" id="PF13443">
    <property type="entry name" value="HTH_26"/>
    <property type="match status" value="1"/>
</dbReference>
<dbReference type="EMBL" id="JACHWJ010000001">
    <property type="protein sequence ID" value="MBB2957008.1"/>
    <property type="molecule type" value="Genomic_DNA"/>
</dbReference>
<sequence>MDKHIIEWTATAVSDAIKESGRTKLSVSDETGIPYPTLNRKLAAKSEFSFSELLKVAEALSVSPAAFTPPQFQVTASHAA</sequence>
<evidence type="ECO:0000313" key="2">
    <source>
        <dbReference type="EMBL" id="MBB2957008.1"/>
    </source>
</evidence>
<dbReference type="GO" id="GO:0003677">
    <property type="term" value="F:DNA binding"/>
    <property type="evidence" value="ECO:0007669"/>
    <property type="project" value="InterPro"/>
</dbReference>
<comment type="caution">
    <text evidence="2">The sequence shown here is derived from an EMBL/GenBank/DDBJ whole genome shotgun (WGS) entry which is preliminary data.</text>
</comment>
<protein>
    <submittedName>
        <fullName evidence="2">Lambda repressor-like predicted transcriptional regulator</fullName>
    </submittedName>
</protein>
<gene>
    <name evidence="2" type="ORF">FHX72_001120</name>
</gene>